<dbReference type="AlphaFoldDB" id="A0A9N7ZFV5"/>
<keyword evidence="2" id="KW-1185">Reference proteome</keyword>
<accession>A0A9N7ZFV5</accession>
<comment type="caution">
    <text evidence="1">The sequence shown here is derived from an EMBL/GenBank/DDBJ whole genome shotgun (WGS) entry which is preliminary data.</text>
</comment>
<organism evidence="1 2">
    <name type="scientific">Pleuronectes platessa</name>
    <name type="common">European plaice</name>
    <dbReference type="NCBI Taxonomy" id="8262"/>
    <lineage>
        <taxon>Eukaryota</taxon>
        <taxon>Metazoa</taxon>
        <taxon>Chordata</taxon>
        <taxon>Craniata</taxon>
        <taxon>Vertebrata</taxon>
        <taxon>Euteleostomi</taxon>
        <taxon>Actinopterygii</taxon>
        <taxon>Neopterygii</taxon>
        <taxon>Teleostei</taxon>
        <taxon>Neoteleostei</taxon>
        <taxon>Acanthomorphata</taxon>
        <taxon>Carangaria</taxon>
        <taxon>Pleuronectiformes</taxon>
        <taxon>Pleuronectoidei</taxon>
        <taxon>Pleuronectidae</taxon>
        <taxon>Pleuronectes</taxon>
    </lineage>
</organism>
<sequence length="106" mass="11624">MTANKASPQVELNIPCGCREQSSWHQERPHEELWTLQKSCVRFLRPLGMPGNWGGDGGEGSQRRGENFLLNLFRASLSAASSSMGSDSVKNQSNQLIPAGGYVYDP</sequence>
<name>A0A9N7ZFV5_PLEPL</name>
<reference evidence="1" key="1">
    <citation type="submission" date="2020-03" db="EMBL/GenBank/DDBJ databases">
        <authorList>
            <person name="Weist P."/>
        </authorList>
    </citation>
    <scope>NUCLEOTIDE SEQUENCE</scope>
</reference>
<evidence type="ECO:0000313" key="2">
    <source>
        <dbReference type="Proteomes" id="UP001153269"/>
    </source>
</evidence>
<dbReference type="EMBL" id="CADEAL010004489">
    <property type="protein sequence ID" value="CAB1460679.1"/>
    <property type="molecule type" value="Genomic_DNA"/>
</dbReference>
<dbReference type="Proteomes" id="UP001153269">
    <property type="component" value="Unassembled WGS sequence"/>
</dbReference>
<proteinExistence type="predicted"/>
<evidence type="ECO:0000313" key="1">
    <source>
        <dbReference type="EMBL" id="CAB1460679.1"/>
    </source>
</evidence>
<gene>
    <name evidence="1" type="ORF">PLEPLA_LOCUS48530</name>
</gene>
<protein>
    <submittedName>
        <fullName evidence="1">Uncharacterized protein</fullName>
    </submittedName>
</protein>